<evidence type="ECO:0000313" key="2">
    <source>
        <dbReference type="Proteomes" id="UP000800040"/>
    </source>
</evidence>
<evidence type="ECO:0000313" key="1">
    <source>
        <dbReference type="EMBL" id="KAF1834351.1"/>
    </source>
</evidence>
<accession>A0A6A5KEA5</accession>
<dbReference type="Proteomes" id="UP000800040">
    <property type="component" value="Unassembled WGS sequence"/>
</dbReference>
<dbReference type="OrthoDB" id="3934814at2759"/>
<keyword evidence="2" id="KW-1185">Reference proteome</keyword>
<dbReference type="EMBL" id="ML975303">
    <property type="protein sequence ID" value="KAF1834351.1"/>
    <property type="molecule type" value="Genomic_DNA"/>
</dbReference>
<protein>
    <submittedName>
        <fullName evidence="1">Uncharacterized protein</fullName>
    </submittedName>
</protein>
<gene>
    <name evidence="1" type="ORF">BDW02DRAFT_525584</name>
</gene>
<dbReference type="AlphaFoldDB" id="A0A6A5KEA5"/>
<organism evidence="1 2">
    <name type="scientific">Decorospora gaudefroyi</name>
    <dbReference type="NCBI Taxonomy" id="184978"/>
    <lineage>
        <taxon>Eukaryota</taxon>
        <taxon>Fungi</taxon>
        <taxon>Dikarya</taxon>
        <taxon>Ascomycota</taxon>
        <taxon>Pezizomycotina</taxon>
        <taxon>Dothideomycetes</taxon>
        <taxon>Pleosporomycetidae</taxon>
        <taxon>Pleosporales</taxon>
        <taxon>Pleosporineae</taxon>
        <taxon>Pleosporaceae</taxon>
        <taxon>Decorospora</taxon>
    </lineage>
</organism>
<proteinExistence type="predicted"/>
<sequence length="210" mass="23493">MLALGHLIKKPKTDDKEVQQFGTTIAADQKQLVGLLAQRTMQAEKEETRRRDELASSILKALQTSNRPVESESSNFAGTRIASNAVHTSVMSILSASEGLIKEYQRLDDMIAELRDEQAEPIADTWKQNVEDTDRQLRMGARVALMNVKKVLGADVERGAMETADAEGDMDMDGGQGDEIELNYELQKSLRYAERGVKRMVKRLPVHEAY</sequence>
<reference evidence="1" key="1">
    <citation type="submission" date="2020-01" db="EMBL/GenBank/DDBJ databases">
        <authorList>
            <consortium name="DOE Joint Genome Institute"/>
            <person name="Haridas S."/>
            <person name="Albert R."/>
            <person name="Binder M."/>
            <person name="Bloem J."/>
            <person name="Labutti K."/>
            <person name="Salamov A."/>
            <person name="Andreopoulos B."/>
            <person name="Baker S.E."/>
            <person name="Barry K."/>
            <person name="Bills G."/>
            <person name="Bluhm B.H."/>
            <person name="Cannon C."/>
            <person name="Castanera R."/>
            <person name="Culley D.E."/>
            <person name="Daum C."/>
            <person name="Ezra D."/>
            <person name="Gonzalez J.B."/>
            <person name="Henrissat B."/>
            <person name="Kuo A."/>
            <person name="Liang C."/>
            <person name="Lipzen A."/>
            <person name="Lutzoni F."/>
            <person name="Magnuson J."/>
            <person name="Mondo S."/>
            <person name="Nolan M."/>
            <person name="Ohm R."/>
            <person name="Pangilinan J."/>
            <person name="Park H.-J."/>
            <person name="Ramirez L."/>
            <person name="Alfaro M."/>
            <person name="Sun H."/>
            <person name="Tritt A."/>
            <person name="Yoshinaga Y."/>
            <person name="Zwiers L.-H."/>
            <person name="Turgeon B.G."/>
            <person name="Goodwin S.B."/>
            <person name="Spatafora J.W."/>
            <person name="Crous P.W."/>
            <person name="Grigoriev I.V."/>
        </authorList>
    </citation>
    <scope>NUCLEOTIDE SEQUENCE</scope>
    <source>
        <strain evidence="1">P77</strain>
    </source>
</reference>
<name>A0A6A5KEA5_9PLEO</name>